<dbReference type="PANTHER" id="PTHR30404">
    <property type="entry name" value="N-ACETYLMURAMOYL-L-ALANINE AMIDASE"/>
    <property type="match status" value="1"/>
</dbReference>
<feature type="domain" description="MurNAc-LAA" evidence="2">
    <location>
        <begin position="115"/>
        <end position="229"/>
    </location>
</feature>
<organism evidence="3 4">
    <name type="scientific">Clostridium tetani (strain Massachusetts / E88)</name>
    <dbReference type="NCBI Taxonomy" id="212717"/>
    <lineage>
        <taxon>Bacteria</taxon>
        <taxon>Bacillati</taxon>
        <taxon>Bacillota</taxon>
        <taxon>Clostridia</taxon>
        <taxon>Eubacteriales</taxon>
        <taxon>Clostridiaceae</taxon>
        <taxon>Clostridium</taxon>
    </lineage>
</organism>
<name>Q898S7_CLOTE</name>
<dbReference type="Gene3D" id="3.40.630.40">
    <property type="entry name" value="Zn-dependent exopeptidases"/>
    <property type="match status" value="1"/>
</dbReference>
<dbReference type="SUPFAM" id="SSF53187">
    <property type="entry name" value="Zn-dependent exopeptidases"/>
    <property type="match status" value="1"/>
</dbReference>
<dbReference type="STRING" id="212717.CTC_00365"/>
<dbReference type="GO" id="GO:0009253">
    <property type="term" value="P:peptidoglycan catabolic process"/>
    <property type="evidence" value="ECO:0007669"/>
    <property type="project" value="InterPro"/>
</dbReference>
<dbReference type="PANTHER" id="PTHR30404:SF0">
    <property type="entry name" value="N-ACETYLMURAMOYL-L-ALANINE AMIDASE AMIC"/>
    <property type="match status" value="1"/>
</dbReference>
<dbReference type="Proteomes" id="UP000001412">
    <property type="component" value="Chromosome"/>
</dbReference>
<sequence>MFMRIKDREKFLSSCIFIFMCMVLILSYEGKYNKNFAKENSNKIVTLSNISLKNKKVVLDPGHGGMDKGTSFGDLYEKDINLKIAFYTKEYLEKQGVQVFMTREEDKFLYLREISNYSNGLNPDILTSIHVNSNKDSSYNGIITYYYDSEEFQKEERIKLANTIQKEVSSGETWRDGGIRKQNIAILRWSNVPCALVECGFITNVEDRKKLNNEKVLKITGVNIAKGIINYLKE</sequence>
<dbReference type="KEGG" id="ctc:CTC_00365"/>
<reference evidence="3 4" key="1">
    <citation type="journal article" date="2003" name="Proc. Natl. Acad. Sci. U.S.A.">
        <title>The genome sequence of Clostridium tetani, the causative agent of tetanus disease.</title>
        <authorList>
            <person name="Brueggemann H."/>
            <person name="Baumer S."/>
            <person name="Fricke W.F."/>
            <person name="Wiezer A."/>
            <person name="Liesegang H."/>
            <person name="Decker I."/>
            <person name="Herzberg C."/>
            <person name="Martinez-Arias R."/>
            <person name="Merkl R."/>
            <person name="Henne A."/>
            <person name="Gottschalk G."/>
        </authorList>
    </citation>
    <scope>NUCLEOTIDE SEQUENCE [LARGE SCALE GENOMIC DNA]</scope>
    <source>
        <strain evidence="4">Massachusetts / E88</strain>
    </source>
</reference>
<evidence type="ECO:0000313" key="4">
    <source>
        <dbReference type="Proteomes" id="UP000001412"/>
    </source>
</evidence>
<dbReference type="InterPro" id="IPR002508">
    <property type="entry name" value="MurNAc-LAA_cat"/>
</dbReference>
<dbReference type="GO" id="GO:0008745">
    <property type="term" value="F:N-acetylmuramoyl-L-alanine amidase activity"/>
    <property type="evidence" value="ECO:0007669"/>
    <property type="project" value="InterPro"/>
</dbReference>
<dbReference type="CDD" id="cd02696">
    <property type="entry name" value="MurNAc-LAA"/>
    <property type="match status" value="1"/>
</dbReference>
<evidence type="ECO:0000259" key="2">
    <source>
        <dbReference type="SMART" id="SM00646"/>
    </source>
</evidence>
<dbReference type="AlphaFoldDB" id="Q898S7"/>
<evidence type="ECO:0000313" key="3">
    <source>
        <dbReference type="EMBL" id="AAO35002.1"/>
    </source>
</evidence>
<protein>
    <submittedName>
        <fullName evidence="3">Putative N-acetylmuramoyl-L-alanine amidase</fullName>
    </submittedName>
</protein>
<accession>Q898S7</accession>
<dbReference type="InterPro" id="IPR050695">
    <property type="entry name" value="N-acetylmuramoyl_amidase_3"/>
</dbReference>
<dbReference type="Pfam" id="PF01520">
    <property type="entry name" value="Amidase_3"/>
    <property type="match status" value="1"/>
</dbReference>
<evidence type="ECO:0000256" key="1">
    <source>
        <dbReference type="ARBA" id="ARBA00022801"/>
    </source>
</evidence>
<keyword evidence="4" id="KW-1185">Reference proteome</keyword>
<dbReference type="HOGENOM" id="CLU_014322_7_3_9"/>
<gene>
    <name evidence="3" type="ordered locus">CTC_00365</name>
</gene>
<keyword evidence="1" id="KW-0378">Hydrolase</keyword>
<dbReference type="EMBL" id="AE015927">
    <property type="protein sequence ID" value="AAO35002.1"/>
    <property type="molecule type" value="Genomic_DNA"/>
</dbReference>
<dbReference type="GO" id="GO:0030288">
    <property type="term" value="C:outer membrane-bounded periplasmic space"/>
    <property type="evidence" value="ECO:0007669"/>
    <property type="project" value="TreeGrafter"/>
</dbReference>
<proteinExistence type="predicted"/>
<dbReference type="SMART" id="SM00646">
    <property type="entry name" value="Ami_3"/>
    <property type="match status" value="1"/>
</dbReference>